<dbReference type="RefSeq" id="WP_345100187.1">
    <property type="nucleotide sequence ID" value="NZ_BAABGS010000074.1"/>
</dbReference>
<evidence type="ECO:0000256" key="3">
    <source>
        <dbReference type="ARBA" id="ARBA00023186"/>
    </source>
</evidence>
<keyword evidence="3" id="KW-0143">Chaperone</keyword>
<protein>
    <recommendedName>
        <fullName evidence="2">FAD assembly factor SdhE</fullName>
    </recommendedName>
</protein>
<evidence type="ECO:0000313" key="4">
    <source>
        <dbReference type="EMBL" id="MFD2258926.1"/>
    </source>
</evidence>
<organism evidence="4 5">
    <name type="scientific">Chelativorans composti</name>
    <dbReference type="NCBI Taxonomy" id="768533"/>
    <lineage>
        <taxon>Bacteria</taxon>
        <taxon>Pseudomonadati</taxon>
        <taxon>Pseudomonadota</taxon>
        <taxon>Alphaproteobacteria</taxon>
        <taxon>Hyphomicrobiales</taxon>
        <taxon>Phyllobacteriaceae</taxon>
        <taxon>Chelativorans</taxon>
    </lineage>
</organism>
<dbReference type="PANTHER" id="PTHR12469">
    <property type="entry name" value="PROTEIN EMI5 HOMOLOG, MITOCHONDRIAL"/>
    <property type="match status" value="1"/>
</dbReference>
<gene>
    <name evidence="4" type="ORF">ACFSMZ_04015</name>
</gene>
<proteinExistence type="inferred from homology"/>
<reference evidence="5" key="1">
    <citation type="journal article" date="2019" name="Int. J. Syst. Evol. Microbiol.">
        <title>The Global Catalogue of Microorganisms (GCM) 10K type strain sequencing project: providing services to taxonomists for standard genome sequencing and annotation.</title>
        <authorList>
            <consortium name="The Broad Institute Genomics Platform"/>
            <consortium name="The Broad Institute Genome Sequencing Center for Infectious Disease"/>
            <person name="Wu L."/>
            <person name="Ma J."/>
        </authorList>
    </citation>
    <scope>NUCLEOTIDE SEQUENCE [LARGE SCALE GENOMIC DNA]</scope>
    <source>
        <strain evidence="5">KCTC 23707</strain>
    </source>
</reference>
<evidence type="ECO:0000256" key="2">
    <source>
        <dbReference type="ARBA" id="ARBA00019418"/>
    </source>
</evidence>
<comment type="similarity">
    <text evidence="1">Belongs to the SdhE FAD assembly factor family.</text>
</comment>
<dbReference type="SUPFAM" id="SSF109910">
    <property type="entry name" value="YgfY-like"/>
    <property type="match status" value="1"/>
</dbReference>
<comment type="caution">
    <text evidence="4">The sequence shown here is derived from an EMBL/GenBank/DDBJ whole genome shotgun (WGS) entry which is preliminary data.</text>
</comment>
<dbReference type="Proteomes" id="UP001597373">
    <property type="component" value="Unassembled WGS sequence"/>
</dbReference>
<dbReference type="Gene3D" id="1.10.150.250">
    <property type="entry name" value="Flavinator of succinate dehydrogenase"/>
    <property type="match status" value="1"/>
</dbReference>
<dbReference type="InterPro" id="IPR036714">
    <property type="entry name" value="SDH_sf"/>
</dbReference>
<keyword evidence="5" id="KW-1185">Reference proteome</keyword>
<dbReference type="Pfam" id="PF03937">
    <property type="entry name" value="Sdh5"/>
    <property type="match status" value="1"/>
</dbReference>
<dbReference type="InterPro" id="IPR005631">
    <property type="entry name" value="SDH"/>
</dbReference>
<dbReference type="EMBL" id="JBHUIR010000017">
    <property type="protein sequence ID" value="MFD2258926.1"/>
    <property type="molecule type" value="Genomic_DNA"/>
</dbReference>
<sequence length="75" mass="8298">MDLVFGGFADEYIASMTETELDAFEKLMEINDITLLNWITGAEAVPAEFDTPLFARIREFGSVTAPQLPAKQQTA</sequence>
<evidence type="ECO:0000256" key="1">
    <source>
        <dbReference type="ARBA" id="ARBA00008571"/>
    </source>
</evidence>
<dbReference type="PANTHER" id="PTHR12469:SF2">
    <property type="entry name" value="SUCCINATE DEHYDROGENASE ASSEMBLY FACTOR 2, MITOCHONDRIAL"/>
    <property type="match status" value="1"/>
</dbReference>
<name>A0ABW5DEI0_9HYPH</name>
<evidence type="ECO:0000313" key="5">
    <source>
        <dbReference type="Proteomes" id="UP001597373"/>
    </source>
</evidence>
<accession>A0ABW5DEI0</accession>